<reference evidence="1 2" key="1">
    <citation type="submission" date="2019-03" db="EMBL/GenBank/DDBJ databases">
        <title>Genomic Encyclopedia of Type Strains, Phase IV (KMG-IV): sequencing the most valuable type-strain genomes for metagenomic binning, comparative biology and taxonomic classification.</title>
        <authorList>
            <person name="Goeker M."/>
        </authorList>
    </citation>
    <scope>NUCLEOTIDE SEQUENCE [LARGE SCALE GENOMIC DNA]</scope>
    <source>
        <strain evidence="1 2">DSM 18063</strain>
    </source>
</reference>
<proteinExistence type="predicted"/>
<comment type="caution">
    <text evidence="1">The sequence shown here is derived from an EMBL/GenBank/DDBJ whole genome shotgun (WGS) entry which is preliminary data.</text>
</comment>
<name>A0A4R2PYH2_9RHOB</name>
<sequence>MITLDDIEDMTDLTREEIAAIAEHEHIPEADATLLGDYLMHLHHGGQKVQAMICEDIRAALHADNLAHARELYAVLHRFVADHPEAVRGAD</sequence>
<dbReference type="OrthoDB" id="5625447at2"/>
<accession>A0A4R2PYH2</accession>
<dbReference type="Proteomes" id="UP000294835">
    <property type="component" value="Unassembled WGS sequence"/>
</dbReference>
<keyword evidence="2" id="KW-1185">Reference proteome</keyword>
<gene>
    <name evidence="1" type="ORF">EV662_10557</name>
</gene>
<dbReference type="RefSeq" id="WP_132461886.1">
    <property type="nucleotide sequence ID" value="NZ_SLXP01000005.1"/>
</dbReference>
<organism evidence="1 2">
    <name type="scientific">Rhodovulum marinum</name>
    <dbReference type="NCBI Taxonomy" id="320662"/>
    <lineage>
        <taxon>Bacteria</taxon>
        <taxon>Pseudomonadati</taxon>
        <taxon>Pseudomonadota</taxon>
        <taxon>Alphaproteobacteria</taxon>
        <taxon>Rhodobacterales</taxon>
        <taxon>Paracoccaceae</taxon>
        <taxon>Rhodovulum</taxon>
    </lineage>
</organism>
<dbReference type="EMBL" id="SLXP01000005">
    <property type="protein sequence ID" value="TCP41312.1"/>
    <property type="molecule type" value="Genomic_DNA"/>
</dbReference>
<evidence type="ECO:0000313" key="1">
    <source>
        <dbReference type="EMBL" id="TCP41312.1"/>
    </source>
</evidence>
<dbReference type="AlphaFoldDB" id="A0A4R2PYH2"/>
<protein>
    <submittedName>
        <fullName evidence="1">Uncharacterized protein</fullName>
    </submittedName>
</protein>
<evidence type="ECO:0000313" key="2">
    <source>
        <dbReference type="Proteomes" id="UP000294835"/>
    </source>
</evidence>